<evidence type="ECO:0000313" key="2">
    <source>
        <dbReference type="EMBL" id="VVN78446.1"/>
    </source>
</evidence>
<feature type="compositionally biased region" description="Basic and acidic residues" evidence="1">
    <location>
        <begin position="296"/>
        <end position="305"/>
    </location>
</feature>
<dbReference type="Proteomes" id="UP000326557">
    <property type="component" value="Unassembled WGS sequence"/>
</dbReference>
<dbReference type="RefSeq" id="WP_150636643.1">
    <property type="nucleotide sequence ID" value="NZ_CABVHP010000002.1"/>
</dbReference>
<sequence>MKAADWEELGKHLQANAAFLEELATADETGVATPDRMTKGISWMMSKGLVEEDGELFHLSSLLLDVGAQISIQGFERVSPDLRESLIVMEQLCEAYHDTKAANLVSEAERHLKRLMHTSRQVINHLRNEHSQTRAFIEGGYGYSPRLSDRLREIKNAINRLKRLDDKLRYFSHVGLIKLSRSDRVLRRVLIEGLLSAVSRNRLALDEMIGRLDRLSLAVRKRNKMRQVAHAMDTFLQAGNAIDLEPLLDRPDGARWAGASCMPLYGHVYCDLQAGESLEELELLIGALPAPKTRPHTPEPPEARGSRAVPPQASETLEMEKPFARDYLKAMLKMLGETKEPQSAVEFWKNHGDPQVSMGIWLYALDGYVQLQVALSKTQGKKLFFRLSPIFEPFSRTSANRRVLDLTLEQAKRPN</sequence>
<protein>
    <submittedName>
        <fullName evidence="2">Uncharacterized protein</fullName>
    </submittedName>
</protein>
<dbReference type="EMBL" id="CABVHP010000002">
    <property type="protein sequence ID" value="VVN78446.1"/>
    <property type="molecule type" value="Genomic_DNA"/>
</dbReference>
<reference evidence="2 3" key="1">
    <citation type="submission" date="2019-09" db="EMBL/GenBank/DDBJ databases">
        <authorList>
            <person name="Chandra G."/>
            <person name="Truman W A."/>
        </authorList>
    </citation>
    <scope>NUCLEOTIDE SEQUENCE [LARGE SCALE GENOMIC DNA]</scope>
    <source>
        <strain evidence="2">PS704</strain>
    </source>
</reference>
<dbReference type="OrthoDB" id="6774771at2"/>
<name>A0A5E7AHD9_PSEFL</name>
<gene>
    <name evidence="2" type="ORF">PS704_00899</name>
</gene>
<evidence type="ECO:0000313" key="3">
    <source>
        <dbReference type="Proteomes" id="UP000326557"/>
    </source>
</evidence>
<proteinExistence type="predicted"/>
<organism evidence="2 3">
    <name type="scientific">Pseudomonas fluorescens</name>
    <dbReference type="NCBI Taxonomy" id="294"/>
    <lineage>
        <taxon>Bacteria</taxon>
        <taxon>Pseudomonadati</taxon>
        <taxon>Pseudomonadota</taxon>
        <taxon>Gammaproteobacteria</taxon>
        <taxon>Pseudomonadales</taxon>
        <taxon>Pseudomonadaceae</taxon>
        <taxon>Pseudomonas</taxon>
    </lineage>
</organism>
<accession>A0A5E7AHD9</accession>
<dbReference type="AlphaFoldDB" id="A0A5E7AHD9"/>
<evidence type="ECO:0000256" key="1">
    <source>
        <dbReference type="SAM" id="MobiDB-lite"/>
    </source>
</evidence>
<feature type="region of interest" description="Disordered" evidence="1">
    <location>
        <begin position="290"/>
        <end position="312"/>
    </location>
</feature>